<keyword evidence="5" id="KW-0808">Transferase</keyword>
<dbReference type="InterPro" id="IPR004839">
    <property type="entry name" value="Aminotransferase_I/II_large"/>
</dbReference>
<reference evidence="9" key="1">
    <citation type="submission" date="2021-12" db="EMBL/GenBank/DDBJ databases">
        <authorList>
            <person name="Li Y."/>
        </authorList>
    </citation>
    <scope>NUCLEOTIDE SEQUENCE</scope>
    <source>
        <strain evidence="9">DKSPLA3</strain>
    </source>
</reference>
<comment type="similarity">
    <text evidence="2">Belongs to the class-I pyridoxal-phosphate-dependent aminotransferase family.</text>
</comment>
<evidence type="ECO:0000313" key="10">
    <source>
        <dbReference type="Proteomes" id="UP001139089"/>
    </source>
</evidence>
<dbReference type="CDD" id="cd00609">
    <property type="entry name" value="AAT_like"/>
    <property type="match status" value="1"/>
</dbReference>
<comment type="caution">
    <text evidence="9">The sequence shown here is derived from an EMBL/GenBank/DDBJ whole genome shotgun (WGS) entry which is preliminary data.</text>
</comment>
<comment type="cofactor">
    <cofactor evidence="1">
        <name>pyridoxal 5'-phosphate</name>
        <dbReference type="ChEBI" id="CHEBI:597326"/>
    </cofactor>
</comment>
<evidence type="ECO:0000313" key="9">
    <source>
        <dbReference type="EMBL" id="MCD7109220.1"/>
    </source>
</evidence>
<comment type="catalytic activity">
    <reaction evidence="7">
        <text>L-aspartate + 2-oxoglutarate = oxaloacetate + L-glutamate</text>
        <dbReference type="Rhea" id="RHEA:21824"/>
        <dbReference type="ChEBI" id="CHEBI:16452"/>
        <dbReference type="ChEBI" id="CHEBI:16810"/>
        <dbReference type="ChEBI" id="CHEBI:29985"/>
        <dbReference type="ChEBI" id="CHEBI:29991"/>
        <dbReference type="EC" id="2.6.1.1"/>
    </reaction>
</comment>
<evidence type="ECO:0000256" key="1">
    <source>
        <dbReference type="ARBA" id="ARBA00001933"/>
    </source>
</evidence>
<dbReference type="NCBIfam" id="NF005732">
    <property type="entry name" value="PRK07550.1"/>
    <property type="match status" value="1"/>
</dbReference>
<protein>
    <recommendedName>
        <fullName evidence="3">aspartate transaminase</fullName>
        <ecNumber evidence="3">2.6.1.1</ecNumber>
    </recommendedName>
</protein>
<evidence type="ECO:0000256" key="3">
    <source>
        <dbReference type="ARBA" id="ARBA00012753"/>
    </source>
</evidence>
<gene>
    <name evidence="9" type="ORF">LRX75_09195</name>
</gene>
<evidence type="ECO:0000256" key="2">
    <source>
        <dbReference type="ARBA" id="ARBA00007441"/>
    </source>
</evidence>
<dbReference type="PANTHER" id="PTHR46383">
    <property type="entry name" value="ASPARTATE AMINOTRANSFERASE"/>
    <property type="match status" value="1"/>
</dbReference>
<keyword evidence="4 9" id="KW-0032">Aminotransferase</keyword>
<dbReference type="GO" id="GO:0030170">
    <property type="term" value="F:pyridoxal phosphate binding"/>
    <property type="evidence" value="ECO:0007669"/>
    <property type="project" value="InterPro"/>
</dbReference>
<dbReference type="RefSeq" id="WP_231813664.1">
    <property type="nucleotide sequence ID" value="NZ_JAJOZR010000005.1"/>
</dbReference>
<keyword evidence="10" id="KW-1185">Reference proteome</keyword>
<dbReference type="Pfam" id="PF00155">
    <property type="entry name" value="Aminotran_1_2"/>
    <property type="match status" value="1"/>
</dbReference>
<dbReference type="EC" id="2.6.1.1" evidence="3"/>
<dbReference type="GO" id="GO:0006520">
    <property type="term" value="P:amino acid metabolic process"/>
    <property type="evidence" value="ECO:0007669"/>
    <property type="project" value="InterPro"/>
</dbReference>
<dbReference type="InterPro" id="IPR050596">
    <property type="entry name" value="AspAT/PAT-like"/>
</dbReference>
<keyword evidence="6" id="KW-0663">Pyridoxal phosphate</keyword>
<evidence type="ECO:0000256" key="6">
    <source>
        <dbReference type="ARBA" id="ARBA00022898"/>
    </source>
</evidence>
<dbReference type="InterPro" id="IPR015424">
    <property type="entry name" value="PyrdxlP-dep_Trfase"/>
</dbReference>
<evidence type="ECO:0000259" key="8">
    <source>
        <dbReference type="Pfam" id="PF00155"/>
    </source>
</evidence>
<dbReference type="Proteomes" id="UP001139089">
    <property type="component" value="Unassembled WGS sequence"/>
</dbReference>
<organism evidence="9 10">
    <name type="scientific">Rhizobium quercicola</name>
    <dbReference type="NCBI Taxonomy" id="2901226"/>
    <lineage>
        <taxon>Bacteria</taxon>
        <taxon>Pseudomonadati</taxon>
        <taxon>Pseudomonadota</taxon>
        <taxon>Alphaproteobacteria</taxon>
        <taxon>Hyphomicrobiales</taxon>
        <taxon>Rhizobiaceae</taxon>
        <taxon>Rhizobium/Agrobacterium group</taxon>
        <taxon>Rhizobium</taxon>
    </lineage>
</organism>
<evidence type="ECO:0000256" key="5">
    <source>
        <dbReference type="ARBA" id="ARBA00022679"/>
    </source>
</evidence>
<proteinExistence type="inferred from homology"/>
<evidence type="ECO:0000256" key="7">
    <source>
        <dbReference type="ARBA" id="ARBA00049185"/>
    </source>
</evidence>
<feature type="domain" description="Aminotransferase class I/classII large" evidence="8">
    <location>
        <begin position="36"/>
        <end position="382"/>
    </location>
</feature>
<evidence type="ECO:0000256" key="4">
    <source>
        <dbReference type="ARBA" id="ARBA00022576"/>
    </source>
</evidence>
<dbReference type="EMBL" id="JAJOZR010000005">
    <property type="protein sequence ID" value="MCD7109220.1"/>
    <property type="molecule type" value="Genomic_DNA"/>
</dbReference>
<name>A0A9X1NRY0_9HYPH</name>
<accession>A0A9X1NRY0</accession>
<dbReference type="GO" id="GO:0004069">
    <property type="term" value="F:L-aspartate:2-oxoglutarate aminotransferase activity"/>
    <property type="evidence" value="ECO:0007669"/>
    <property type="project" value="UniProtKB-EC"/>
</dbReference>
<dbReference type="PANTHER" id="PTHR46383:SF1">
    <property type="entry name" value="ASPARTATE AMINOTRANSFERASE"/>
    <property type="match status" value="1"/>
</dbReference>
<dbReference type="InterPro" id="IPR015421">
    <property type="entry name" value="PyrdxlP-dep_Trfase_major"/>
</dbReference>
<sequence length="392" mass="42196">MPKFNPLVARLSPPPVPSVAAWAKSYDGSRGPLLDLSQAVPGYPPHPDMLAWLGEAAASRQAAGYGPIEGEIPLRTAYGNHVAGLYGAPLTGRNVQITAGCNQAFVATVIALAGAGDTILMTNPYYFNHETTLSMLGINVDIVPCDAKSGFIPDVDSIEASLHSGVKALALVSPNNPTGAVYPAALLGDIFDLCRRNDIWLILDETYRDFLTDTAEPPHGIFSIEGWQNHFVSLYSFSKSYCIPGHRIGAITCGMQTVHQIAKIMDNLQICPPRAGQIALVKAIPALADWRAKNRLEIGRRSAAMQAVMAGLDGWKLEAIGAYFAYVRHPYPDISAEFVAGKLATLAGVVCLPGDYFGEIQEGFLRFAFANADVETIGLLRKRLEDFKLPGI</sequence>
<dbReference type="AlphaFoldDB" id="A0A9X1NRY0"/>
<dbReference type="SUPFAM" id="SSF53383">
    <property type="entry name" value="PLP-dependent transferases"/>
    <property type="match status" value="1"/>
</dbReference>
<dbReference type="Gene3D" id="3.40.640.10">
    <property type="entry name" value="Type I PLP-dependent aspartate aminotransferase-like (Major domain)"/>
    <property type="match status" value="1"/>
</dbReference>